<dbReference type="Proteomes" id="UP000249402">
    <property type="component" value="Unassembled WGS sequence"/>
</dbReference>
<dbReference type="GeneID" id="37223488"/>
<dbReference type="VEuPathDB" id="FungiDB:BO80DRAFT_421519"/>
<feature type="region of interest" description="Disordered" evidence="1">
    <location>
        <begin position="263"/>
        <end position="333"/>
    </location>
</feature>
<dbReference type="AlphaFoldDB" id="A0A395HER5"/>
<protein>
    <submittedName>
        <fullName evidence="2">Uncharacterized protein</fullName>
    </submittedName>
</protein>
<proteinExistence type="predicted"/>
<name>A0A395HER5_9EURO</name>
<dbReference type="OrthoDB" id="4507478at2759"/>
<gene>
    <name evidence="2" type="ORF">BO80DRAFT_421519</name>
</gene>
<feature type="compositionally biased region" description="Low complexity" evidence="1">
    <location>
        <begin position="459"/>
        <end position="469"/>
    </location>
</feature>
<organism evidence="2 3">
    <name type="scientific">Aspergillus ibericus CBS 121593</name>
    <dbReference type="NCBI Taxonomy" id="1448316"/>
    <lineage>
        <taxon>Eukaryota</taxon>
        <taxon>Fungi</taxon>
        <taxon>Dikarya</taxon>
        <taxon>Ascomycota</taxon>
        <taxon>Pezizomycotina</taxon>
        <taxon>Eurotiomycetes</taxon>
        <taxon>Eurotiomycetidae</taxon>
        <taxon>Eurotiales</taxon>
        <taxon>Aspergillaceae</taxon>
        <taxon>Aspergillus</taxon>
        <taxon>Aspergillus subgen. Circumdati</taxon>
    </lineage>
</organism>
<sequence length="509" mass="56870">MGQLVVHWFVCNHLYPQWKTDYLPSGALPGQDVAPVAAIHAFPCPACVTSPTGFNQFRKMLLMTAGILSLILGIPVYDEEFIHSMVHFYARGDHLRWEQPPALGANYLPEDPHLRYMWKESYMNSTGFYKNRGVVGYAFDAITPLVTRLNYKDRASLNYSLVNHLPKSPYYYVSYEPLAVAAFDFNEFPHERKRRRAEASIQQAIAENQAPVTVQRVQTTQAIAEHLTPTTVQRAQITEAVQPFVRMDPSLAQSDPFVSNPASIPQAPNTQTVPAPVGQQPWLRKIPGTYKRQRVFGREPCPDKTPTPSAGDRTWSMVSNSPVRRYNPQDRALPCVNPSVTTMGNDTQNPPMISAANNAMRATGNENQESASAIDSYQFPVNADSLVTVTLPALPPTVPTYMPPNVLEDVIAGPSDSVLRNPWSLSPVEWSEDGPEVRSREESPSVVLFLDSEETALSEDPLPAPLADLPTEEPHLLQGLSATEREVEPNPYDDDDDFLLFEEFEWNLH</sequence>
<reference evidence="2 3" key="1">
    <citation type="submission" date="2018-02" db="EMBL/GenBank/DDBJ databases">
        <title>The genomes of Aspergillus section Nigri reveals drivers in fungal speciation.</title>
        <authorList>
            <consortium name="DOE Joint Genome Institute"/>
            <person name="Vesth T.C."/>
            <person name="Nybo J."/>
            <person name="Theobald S."/>
            <person name="Brandl J."/>
            <person name="Frisvad J.C."/>
            <person name="Nielsen K.F."/>
            <person name="Lyhne E.K."/>
            <person name="Kogle M.E."/>
            <person name="Kuo A."/>
            <person name="Riley R."/>
            <person name="Clum A."/>
            <person name="Nolan M."/>
            <person name="Lipzen A."/>
            <person name="Salamov A."/>
            <person name="Henrissat B."/>
            <person name="Wiebenga A."/>
            <person name="De vries R.P."/>
            <person name="Grigoriev I.V."/>
            <person name="Mortensen U.H."/>
            <person name="Andersen M.R."/>
            <person name="Baker S.E."/>
        </authorList>
    </citation>
    <scope>NUCLEOTIDE SEQUENCE [LARGE SCALE GENOMIC DNA]</scope>
    <source>
        <strain evidence="2 3">CBS 121593</strain>
    </source>
</reference>
<evidence type="ECO:0000256" key="1">
    <source>
        <dbReference type="SAM" id="MobiDB-lite"/>
    </source>
</evidence>
<keyword evidence="3" id="KW-1185">Reference proteome</keyword>
<evidence type="ECO:0000313" key="3">
    <source>
        <dbReference type="Proteomes" id="UP000249402"/>
    </source>
</evidence>
<feature type="compositionally biased region" description="Polar residues" evidence="1">
    <location>
        <begin position="263"/>
        <end position="273"/>
    </location>
</feature>
<dbReference type="RefSeq" id="XP_025579815.1">
    <property type="nucleotide sequence ID" value="XM_025718623.1"/>
</dbReference>
<accession>A0A395HER5</accession>
<dbReference type="EMBL" id="KZ824421">
    <property type="protein sequence ID" value="RAL05488.1"/>
    <property type="molecule type" value="Genomic_DNA"/>
</dbReference>
<evidence type="ECO:0000313" key="2">
    <source>
        <dbReference type="EMBL" id="RAL05488.1"/>
    </source>
</evidence>
<feature type="region of interest" description="Disordered" evidence="1">
    <location>
        <begin position="459"/>
        <end position="494"/>
    </location>
</feature>